<sequence>MAEDACFELSIGQQALWFLHELAPDSGAYNVAAAMNLHCPVDVPALATAVRRVAAGNSVLNCVFRAVAGEVRRYRGGTETVLELHDVSADDAGARDVARRLAQRPFRLDREPPVRFTLMRRGGAPDVLLMAAHHIATDNASQVLVMREVLDQYAAVVAGVHRDVADTGADFDRFVRREREFLGSARAAKARAYWRDELGRAGGRGLPTDRPRPDVYRFEGAEIDVELPSETIAGASPFAYLFAVFQLLLFGFSGRADIVIGYPVSVRPDRRYRGAVGNFVNTLPLCARLEPGDSFGTLLARTREKLWRGGLYRDYPFALMPRLVDADRDSSRAGLVSVMFVMGFDDPTDPFYEIWEPGRRVEYAGMTVSHFDMPQQLGQFDMTLQVLRHGAASRAKLKYNTSLFTAETVRELAGEYVSLLRSVGTAQVGR</sequence>
<dbReference type="RefSeq" id="WP_281898813.1">
    <property type="nucleotide sequence ID" value="NZ_BSDI01000022.1"/>
</dbReference>
<protein>
    <recommendedName>
        <fullName evidence="1">Condensation domain-containing protein</fullName>
    </recommendedName>
</protein>
<accession>A0ABQ5R118</accession>
<dbReference type="Gene3D" id="3.30.559.30">
    <property type="entry name" value="Nonribosomal peptide synthetase, condensation domain"/>
    <property type="match status" value="1"/>
</dbReference>
<comment type="caution">
    <text evidence="2">The sequence shown here is derived from an EMBL/GenBank/DDBJ whole genome shotgun (WGS) entry which is preliminary data.</text>
</comment>
<feature type="domain" description="Condensation" evidence="1">
    <location>
        <begin position="9"/>
        <end position="422"/>
    </location>
</feature>
<gene>
    <name evidence="2" type="ORF">Pa4123_45450</name>
</gene>
<dbReference type="Pfam" id="PF00668">
    <property type="entry name" value="Condensation"/>
    <property type="match status" value="1"/>
</dbReference>
<evidence type="ECO:0000259" key="1">
    <source>
        <dbReference type="Pfam" id="PF00668"/>
    </source>
</evidence>
<dbReference type="SUPFAM" id="SSF52777">
    <property type="entry name" value="CoA-dependent acyltransferases"/>
    <property type="match status" value="2"/>
</dbReference>
<evidence type="ECO:0000313" key="2">
    <source>
        <dbReference type="EMBL" id="GLH99270.1"/>
    </source>
</evidence>
<proteinExistence type="predicted"/>
<organism evidence="2 3">
    <name type="scientific">Phytohabitans aurantiacus</name>
    <dbReference type="NCBI Taxonomy" id="3016789"/>
    <lineage>
        <taxon>Bacteria</taxon>
        <taxon>Bacillati</taxon>
        <taxon>Actinomycetota</taxon>
        <taxon>Actinomycetes</taxon>
        <taxon>Micromonosporales</taxon>
        <taxon>Micromonosporaceae</taxon>
    </lineage>
</organism>
<name>A0ABQ5R118_9ACTN</name>
<dbReference type="EMBL" id="BSDI01000022">
    <property type="protein sequence ID" value="GLH99270.1"/>
    <property type="molecule type" value="Genomic_DNA"/>
</dbReference>
<dbReference type="Gene3D" id="3.30.559.10">
    <property type="entry name" value="Chloramphenicol acetyltransferase-like domain"/>
    <property type="match status" value="1"/>
</dbReference>
<dbReference type="PANTHER" id="PTHR45527:SF1">
    <property type="entry name" value="FATTY ACID SYNTHASE"/>
    <property type="match status" value="1"/>
</dbReference>
<keyword evidence="3" id="KW-1185">Reference proteome</keyword>
<dbReference type="InterPro" id="IPR023213">
    <property type="entry name" value="CAT-like_dom_sf"/>
</dbReference>
<dbReference type="InterPro" id="IPR001242">
    <property type="entry name" value="Condensation_dom"/>
</dbReference>
<reference evidence="2" key="1">
    <citation type="submission" date="2022-12" db="EMBL/GenBank/DDBJ databases">
        <title>New Phytohabitans aurantiacus sp. RD004123 nov., an actinomycete isolated from soil.</title>
        <authorList>
            <person name="Triningsih D.W."/>
            <person name="Harunari E."/>
            <person name="Igarashi Y."/>
        </authorList>
    </citation>
    <scope>NUCLEOTIDE SEQUENCE</scope>
    <source>
        <strain evidence="2">RD004123</strain>
    </source>
</reference>
<dbReference type="PANTHER" id="PTHR45527">
    <property type="entry name" value="NONRIBOSOMAL PEPTIDE SYNTHETASE"/>
    <property type="match status" value="1"/>
</dbReference>
<evidence type="ECO:0000313" key="3">
    <source>
        <dbReference type="Proteomes" id="UP001144280"/>
    </source>
</evidence>
<dbReference type="Proteomes" id="UP001144280">
    <property type="component" value="Unassembled WGS sequence"/>
</dbReference>